<accession>A0ABN0GV22</accession>
<reference evidence="1 2" key="1">
    <citation type="submission" date="2009-12" db="EMBL/GenBank/DDBJ databases">
        <authorList>
            <person name="Lefebure T."/>
            <person name="Cornejo O.E."/>
            <person name="Pavinski Bitar P.D."/>
            <person name="Lang P."/>
            <person name="Stanhope M.J."/>
        </authorList>
    </citation>
    <scope>NUCLEOTIDE SEQUENCE [LARGE SCALE GENOMIC DNA]</scope>
    <source>
        <strain evidence="1 2">FA-1</strain>
    </source>
</reference>
<sequence>MEKLNEMVSLSNDFLFLPSKQKKELFDKIFFSCSAFSLVYE</sequence>
<dbReference type="Proteomes" id="UP000007815">
    <property type="component" value="Unassembled WGS sequence"/>
</dbReference>
<evidence type="ECO:0000313" key="2">
    <source>
        <dbReference type="Proteomes" id="UP000007815"/>
    </source>
</evidence>
<name>A0ABN0GV22_STRRT</name>
<keyword evidence="2" id="KW-1185">Reference proteome</keyword>
<evidence type="ECO:0000313" key="1">
    <source>
        <dbReference type="EMBL" id="EJN94341.1"/>
    </source>
</evidence>
<protein>
    <submittedName>
        <fullName evidence="1">Uncharacterized protein</fullName>
    </submittedName>
</protein>
<comment type="caution">
    <text evidence="1">The sequence shown here is derived from an EMBL/GenBank/DDBJ whole genome shotgun (WGS) entry which is preliminary data.</text>
</comment>
<dbReference type="EMBL" id="AJTZ01000005">
    <property type="protein sequence ID" value="EJN94341.1"/>
    <property type="molecule type" value="Genomic_DNA"/>
</dbReference>
<gene>
    <name evidence="1" type="ORF">SRA_07386</name>
</gene>
<organism evidence="1 2">
    <name type="scientific">Streptococcus ratti FA-1 = DSM 20564</name>
    <dbReference type="NCBI Taxonomy" id="699248"/>
    <lineage>
        <taxon>Bacteria</taxon>
        <taxon>Bacillati</taxon>
        <taxon>Bacillota</taxon>
        <taxon>Bacilli</taxon>
        <taxon>Lactobacillales</taxon>
        <taxon>Streptococcaceae</taxon>
        <taxon>Streptococcus</taxon>
    </lineage>
</organism>
<proteinExistence type="predicted"/>